<gene>
    <name evidence="8" type="ORF">K2U94_06330</name>
</gene>
<evidence type="ECO:0000256" key="5">
    <source>
        <dbReference type="ARBA" id="ARBA00034078"/>
    </source>
</evidence>
<sequence length="111" mass="12318">MSFQKACTLDELWEGDMTEVDVAGRVILLVWPEGGDIRAFQGICPHQDIPLSEGKFDGRVIMCRAHQWTFDARTGAGVNPSDCRLAEYPVKIEGDDILLEIEGVTPLFAHT</sequence>
<protein>
    <submittedName>
        <fullName evidence="8">Rieske 2Fe-2S domain-containing protein</fullName>
    </submittedName>
</protein>
<dbReference type="SUPFAM" id="SSF50022">
    <property type="entry name" value="ISP domain"/>
    <property type="match status" value="1"/>
</dbReference>
<evidence type="ECO:0000259" key="7">
    <source>
        <dbReference type="PROSITE" id="PS51296"/>
    </source>
</evidence>
<evidence type="ECO:0000256" key="2">
    <source>
        <dbReference type="ARBA" id="ARBA00022723"/>
    </source>
</evidence>
<dbReference type="InterPro" id="IPR017941">
    <property type="entry name" value="Rieske_2Fe-2S"/>
</dbReference>
<dbReference type="RefSeq" id="WP_243066394.1">
    <property type="nucleotide sequence ID" value="NZ_JAIVFK010000046.1"/>
</dbReference>
<accession>A0ABS9Z459</accession>
<evidence type="ECO:0000256" key="6">
    <source>
        <dbReference type="ARBA" id="ARBA00038001"/>
    </source>
</evidence>
<evidence type="ECO:0000313" key="9">
    <source>
        <dbReference type="Proteomes" id="UP001139104"/>
    </source>
</evidence>
<dbReference type="CDD" id="cd03474">
    <property type="entry name" value="Rieske_T4moC"/>
    <property type="match status" value="1"/>
</dbReference>
<keyword evidence="3" id="KW-0408">Iron</keyword>
<keyword evidence="9" id="KW-1185">Reference proteome</keyword>
<organism evidence="8 9">
    <name type="scientific">Candidatus Rhodoblastus alkanivorans</name>
    <dbReference type="NCBI Taxonomy" id="2954117"/>
    <lineage>
        <taxon>Bacteria</taxon>
        <taxon>Pseudomonadati</taxon>
        <taxon>Pseudomonadota</taxon>
        <taxon>Alphaproteobacteria</taxon>
        <taxon>Hyphomicrobiales</taxon>
        <taxon>Rhodoblastaceae</taxon>
        <taxon>Rhodoblastus</taxon>
    </lineage>
</organism>
<dbReference type="PROSITE" id="PS51296">
    <property type="entry name" value="RIESKE"/>
    <property type="match status" value="1"/>
</dbReference>
<dbReference type="EMBL" id="JAIVFP010000001">
    <property type="protein sequence ID" value="MCI4682377.1"/>
    <property type="molecule type" value="Genomic_DNA"/>
</dbReference>
<keyword evidence="1" id="KW-0001">2Fe-2S</keyword>
<dbReference type="InterPro" id="IPR036922">
    <property type="entry name" value="Rieske_2Fe-2S_sf"/>
</dbReference>
<dbReference type="Proteomes" id="UP001139104">
    <property type="component" value="Unassembled WGS sequence"/>
</dbReference>
<keyword evidence="4" id="KW-0411">Iron-sulfur</keyword>
<feature type="domain" description="Rieske" evidence="7">
    <location>
        <begin position="4"/>
        <end position="99"/>
    </location>
</feature>
<reference evidence="8" key="1">
    <citation type="journal article" date="2022" name="ISME J.">
        <title>Identification of active gaseous-alkane degraders at natural gas seeps.</title>
        <authorList>
            <person name="Farhan Ul Haque M."/>
            <person name="Hernandez M."/>
            <person name="Crombie A.T."/>
            <person name="Murrell J.C."/>
        </authorList>
    </citation>
    <scope>NUCLEOTIDE SEQUENCE</scope>
    <source>
        <strain evidence="8">PC2</strain>
    </source>
</reference>
<evidence type="ECO:0000256" key="1">
    <source>
        <dbReference type="ARBA" id="ARBA00022714"/>
    </source>
</evidence>
<comment type="similarity">
    <text evidence="6">Belongs to the bacterial ring-hydroxylating dioxygenase ferredoxin component family.</text>
</comment>
<comment type="cofactor">
    <cofactor evidence="5">
        <name>[2Fe-2S] cluster</name>
        <dbReference type="ChEBI" id="CHEBI:190135"/>
    </cofactor>
</comment>
<keyword evidence="2" id="KW-0479">Metal-binding</keyword>
<proteinExistence type="inferred from homology"/>
<dbReference type="PANTHER" id="PTHR21496">
    <property type="entry name" value="FERREDOXIN-RELATED"/>
    <property type="match status" value="1"/>
</dbReference>
<dbReference type="Gene3D" id="2.102.10.10">
    <property type="entry name" value="Rieske [2Fe-2S] iron-sulphur domain"/>
    <property type="match status" value="1"/>
</dbReference>
<evidence type="ECO:0000256" key="4">
    <source>
        <dbReference type="ARBA" id="ARBA00023014"/>
    </source>
</evidence>
<evidence type="ECO:0000313" key="8">
    <source>
        <dbReference type="EMBL" id="MCI4682377.1"/>
    </source>
</evidence>
<comment type="caution">
    <text evidence="8">The sequence shown here is derived from an EMBL/GenBank/DDBJ whole genome shotgun (WGS) entry which is preliminary data.</text>
</comment>
<name>A0ABS9Z459_9HYPH</name>
<dbReference type="PANTHER" id="PTHR21496:SF0">
    <property type="entry name" value="RIESKE DOMAIN-CONTAINING PROTEIN"/>
    <property type="match status" value="1"/>
</dbReference>
<evidence type="ECO:0000256" key="3">
    <source>
        <dbReference type="ARBA" id="ARBA00023004"/>
    </source>
</evidence>
<dbReference type="Pfam" id="PF00355">
    <property type="entry name" value="Rieske"/>
    <property type="match status" value="1"/>
</dbReference>